<name>A0ACC2LSX2_PERAE</name>
<evidence type="ECO:0000313" key="2">
    <source>
        <dbReference type="Proteomes" id="UP001234297"/>
    </source>
</evidence>
<protein>
    <submittedName>
        <fullName evidence="1">Uncharacterized protein</fullName>
    </submittedName>
</protein>
<dbReference type="Proteomes" id="UP001234297">
    <property type="component" value="Chromosome 3"/>
</dbReference>
<dbReference type="EMBL" id="CM056811">
    <property type="protein sequence ID" value="KAJ8636502.1"/>
    <property type="molecule type" value="Genomic_DNA"/>
</dbReference>
<reference evidence="1 2" key="1">
    <citation type="journal article" date="2022" name="Hortic Res">
        <title>A haplotype resolved chromosomal level avocado genome allows analysis of novel avocado genes.</title>
        <authorList>
            <person name="Nath O."/>
            <person name="Fletcher S.J."/>
            <person name="Hayward A."/>
            <person name="Shaw L.M."/>
            <person name="Masouleh A.K."/>
            <person name="Furtado A."/>
            <person name="Henry R.J."/>
            <person name="Mitter N."/>
        </authorList>
    </citation>
    <scope>NUCLEOTIDE SEQUENCE [LARGE SCALE GENOMIC DNA]</scope>
    <source>
        <strain evidence="2">cv. Hass</strain>
    </source>
</reference>
<sequence length="209" mass="22874">MALSSEEVKDSQAFAEWAHRGFLEVGCLVEPAELDGVGDEYGRVWVQRCPKLFALFNPISSLWGTFANFVKEVAHFDCAVSNSQLACLTDQMKALQEAGFPVKVLKNRLKALAFQSQQMASATLEALEVAKATAPSTECLEAAMAAEGAAEKQVLAIKRALAEACRKLRAAKAQHQALREQKVAMEKEIEVACQELEAAEENLSRVFQL</sequence>
<comment type="caution">
    <text evidence="1">The sequence shown here is derived from an EMBL/GenBank/DDBJ whole genome shotgun (WGS) entry which is preliminary data.</text>
</comment>
<organism evidence="1 2">
    <name type="scientific">Persea americana</name>
    <name type="common">Avocado</name>
    <dbReference type="NCBI Taxonomy" id="3435"/>
    <lineage>
        <taxon>Eukaryota</taxon>
        <taxon>Viridiplantae</taxon>
        <taxon>Streptophyta</taxon>
        <taxon>Embryophyta</taxon>
        <taxon>Tracheophyta</taxon>
        <taxon>Spermatophyta</taxon>
        <taxon>Magnoliopsida</taxon>
        <taxon>Magnoliidae</taxon>
        <taxon>Laurales</taxon>
        <taxon>Lauraceae</taxon>
        <taxon>Persea</taxon>
    </lineage>
</organism>
<evidence type="ECO:0000313" key="1">
    <source>
        <dbReference type="EMBL" id="KAJ8636502.1"/>
    </source>
</evidence>
<proteinExistence type="predicted"/>
<accession>A0ACC2LSX2</accession>
<keyword evidence="2" id="KW-1185">Reference proteome</keyword>
<gene>
    <name evidence="1" type="ORF">MRB53_010769</name>
</gene>